<name>A0ABW2PV76_9BACL</name>
<comment type="catalytic activity">
    <reaction evidence="2">
        <text>L-proline + NADP(+) = (S)-1-pyrroline-5-carboxylate + NADPH + 2 H(+)</text>
        <dbReference type="Rhea" id="RHEA:14109"/>
        <dbReference type="ChEBI" id="CHEBI:15378"/>
        <dbReference type="ChEBI" id="CHEBI:17388"/>
        <dbReference type="ChEBI" id="CHEBI:57783"/>
        <dbReference type="ChEBI" id="CHEBI:58349"/>
        <dbReference type="ChEBI" id="CHEBI:60039"/>
        <dbReference type="EC" id="1.5.1.2"/>
    </reaction>
</comment>
<dbReference type="NCBIfam" id="NF005814">
    <property type="entry name" value="PRK07680.1"/>
    <property type="match status" value="1"/>
</dbReference>
<accession>A0ABW2PV76</accession>
<dbReference type="InterPro" id="IPR036291">
    <property type="entry name" value="NAD(P)-bd_dom_sf"/>
</dbReference>
<evidence type="ECO:0000256" key="1">
    <source>
        <dbReference type="ARBA" id="ARBA00005525"/>
    </source>
</evidence>
<evidence type="ECO:0000259" key="3">
    <source>
        <dbReference type="Pfam" id="PF03807"/>
    </source>
</evidence>
<dbReference type="InterPro" id="IPR028939">
    <property type="entry name" value="P5C_Rdtase_cat_N"/>
</dbReference>
<evidence type="ECO:0000259" key="4">
    <source>
        <dbReference type="Pfam" id="PF14748"/>
    </source>
</evidence>
<evidence type="ECO:0000313" key="6">
    <source>
        <dbReference type="Proteomes" id="UP001596505"/>
    </source>
</evidence>
<protein>
    <recommendedName>
        <fullName evidence="2">Pyrroline-5-carboxylate reductase</fullName>
        <shortName evidence="2">P5C reductase</shortName>
        <shortName evidence="2">P5CR</shortName>
        <ecNumber evidence="2">1.5.1.2</ecNumber>
    </recommendedName>
    <alternativeName>
        <fullName evidence="2">PCA reductase</fullName>
    </alternativeName>
</protein>
<dbReference type="Gene3D" id="1.10.3730.10">
    <property type="entry name" value="ProC C-terminal domain-like"/>
    <property type="match status" value="1"/>
</dbReference>
<dbReference type="SUPFAM" id="SSF51735">
    <property type="entry name" value="NAD(P)-binding Rossmann-fold domains"/>
    <property type="match status" value="1"/>
</dbReference>
<keyword evidence="2" id="KW-0521">NADP</keyword>
<dbReference type="PIRSF" id="PIRSF000193">
    <property type="entry name" value="Pyrrol-5-carb_rd"/>
    <property type="match status" value="1"/>
</dbReference>
<sequence length="277" mass="30664">MKLGIIGTGNMGTILIQSLIEGDAVSPGDLIITNRSIEKAFKLKSDYPDVHIVRTAIEVIKNTDVIFVCIKPLDIYPLLTDIKEELSPEKCLVSITSPITVEQIESVVPCHVARVIPSIVNRSLSGSTLVTFGENCGELQRNQLLAILKKFSAPICIEENITRVASDICSCGPAFFSYLLERFIQGAVTETKITKEQATQLTSNMIIGMGKLLEKNFYTLPGLKEKVTVKGGVTGEGLNVLENELGDVFEHLFQKTQEKFKEDHHLVDKQFNRRKGE</sequence>
<keyword evidence="2" id="KW-0641">Proline biosynthesis</keyword>
<comment type="catalytic activity">
    <reaction evidence="2">
        <text>L-proline + NAD(+) = (S)-1-pyrroline-5-carboxylate + NADH + 2 H(+)</text>
        <dbReference type="Rhea" id="RHEA:14105"/>
        <dbReference type="ChEBI" id="CHEBI:15378"/>
        <dbReference type="ChEBI" id="CHEBI:17388"/>
        <dbReference type="ChEBI" id="CHEBI:57540"/>
        <dbReference type="ChEBI" id="CHEBI:57945"/>
        <dbReference type="ChEBI" id="CHEBI:60039"/>
        <dbReference type="EC" id="1.5.1.2"/>
    </reaction>
</comment>
<dbReference type="InterPro" id="IPR008927">
    <property type="entry name" value="6-PGluconate_DH-like_C_sf"/>
</dbReference>
<reference evidence="6" key="1">
    <citation type="journal article" date="2019" name="Int. J. Syst. Evol. Microbiol.">
        <title>The Global Catalogue of Microorganisms (GCM) 10K type strain sequencing project: providing services to taxonomists for standard genome sequencing and annotation.</title>
        <authorList>
            <consortium name="The Broad Institute Genomics Platform"/>
            <consortium name="The Broad Institute Genome Sequencing Center for Infectious Disease"/>
            <person name="Wu L."/>
            <person name="Ma J."/>
        </authorList>
    </citation>
    <scope>NUCLEOTIDE SEQUENCE [LARGE SCALE GENOMIC DNA]</scope>
    <source>
        <strain evidence="6">CGMCC 1.16305</strain>
    </source>
</reference>
<keyword evidence="6" id="KW-1185">Reference proteome</keyword>
<dbReference type="SUPFAM" id="SSF48179">
    <property type="entry name" value="6-phosphogluconate dehydrogenase C-terminal domain-like"/>
    <property type="match status" value="1"/>
</dbReference>
<dbReference type="EC" id="1.5.1.2" evidence="2"/>
<comment type="pathway">
    <text evidence="2">Amino-acid biosynthesis; L-proline biosynthesis; L-proline from L-glutamate 5-semialdehyde: step 1/1.</text>
</comment>
<dbReference type="EMBL" id="JBHTCO010000011">
    <property type="protein sequence ID" value="MFC7393283.1"/>
    <property type="molecule type" value="Genomic_DNA"/>
</dbReference>
<dbReference type="InterPro" id="IPR000304">
    <property type="entry name" value="Pyrroline-COOH_reductase"/>
</dbReference>
<dbReference type="PANTHER" id="PTHR11645:SF51">
    <property type="entry name" value="COME OPERON PROTEIN 4"/>
    <property type="match status" value="1"/>
</dbReference>
<feature type="domain" description="Pyrroline-5-carboxylate reductase dimerisation" evidence="4">
    <location>
        <begin position="160"/>
        <end position="262"/>
    </location>
</feature>
<dbReference type="PANTHER" id="PTHR11645">
    <property type="entry name" value="PYRROLINE-5-CARBOXYLATE REDUCTASE"/>
    <property type="match status" value="1"/>
</dbReference>
<comment type="function">
    <text evidence="2">Catalyzes the reduction of 1-pyrroline-5-carboxylate (PCA) to L-proline.</text>
</comment>
<evidence type="ECO:0000313" key="5">
    <source>
        <dbReference type="EMBL" id="MFC7393283.1"/>
    </source>
</evidence>
<keyword evidence="2" id="KW-0028">Amino-acid biosynthesis</keyword>
<dbReference type="InterPro" id="IPR029036">
    <property type="entry name" value="P5CR_dimer"/>
</dbReference>
<keyword evidence="2" id="KW-0963">Cytoplasm</keyword>
<dbReference type="RefSeq" id="WP_380965740.1">
    <property type="nucleotide sequence ID" value="NZ_JBHTCO010000011.1"/>
</dbReference>
<proteinExistence type="inferred from homology"/>
<feature type="domain" description="Pyrroline-5-carboxylate reductase catalytic N-terminal" evidence="3">
    <location>
        <begin position="2"/>
        <end position="97"/>
    </location>
</feature>
<dbReference type="Proteomes" id="UP001596505">
    <property type="component" value="Unassembled WGS sequence"/>
</dbReference>
<dbReference type="HAMAP" id="MF_01925">
    <property type="entry name" value="P5C_reductase"/>
    <property type="match status" value="1"/>
</dbReference>
<comment type="caution">
    <text evidence="5">The sequence shown here is derived from an EMBL/GenBank/DDBJ whole genome shotgun (WGS) entry which is preliminary data.</text>
</comment>
<dbReference type="InterPro" id="IPR053790">
    <property type="entry name" value="P5CR-like_CS"/>
</dbReference>
<dbReference type="Pfam" id="PF14748">
    <property type="entry name" value="P5CR_dimer"/>
    <property type="match status" value="1"/>
</dbReference>
<organism evidence="5 6">
    <name type="scientific">Scopulibacillus cellulosilyticus</name>
    <dbReference type="NCBI Taxonomy" id="2665665"/>
    <lineage>
        <taxon>Bacteria</taxon>
        <taxon>Bacillati</taxon>
        <taxon>Bacillota</taxon>
        <taxon>Bacilli</taxon>
        <taxon>Bacillales</taxon>
        <taxon>Sporolactobacillaceae</taxon>
        <taxon>Scopulibacillus</taxon>
    </lineage>
</organism>
<keyword evidence="2" id="KW-0560">Oxidoreductase</keyword>
<comment type="similarity">
    <text evidence="1 2">Belongs to the pyrroline-5-carboxylate reductase family.</text>
</comment>
<comment type="subcellular location">
    <subcellularLocation>
        <location evidence="2">Cytoplasm</location>
    </subcellularLocation>
</comment>
<dbReference type="PROSITE" id="PS00521">
    <property type="entry name" value="P5CR"/>
    <property type="match status" value="1"/>
</dbReference>
<gene>
    <name evidence="5" type="primary">comER</name>
    <name evidence="2" type="synonym">proC</name>
    <name evidence="5" type="ORF">ACFQRG_09930</name>
</gene>
<dbReference type="Gene3D" id="3.40.50.720">
    <property type="entry name" value="NAD(P)-binding Rossmann-like Domain"/>
    <property type="match status" value="1"/>
</dbReference>
<evidence type="ECO:0000256" key="2">
    <source>
        <dbReference type="HAMAP-Rule" id="MF_01925"/>
    </source>
</evidence>
<dbReference type="Pfam" id="PF03807">
    <property type="entry name" value="F420_oxidored"/>
    <property type="match status" value="1"/>
</dbReference>